<evidence type="ECO:0000256" key="1">
    <source>
        <dbReference type="SAM" id="Phobius"/>
    </source>
</evidence>
<protein>
    <submittedName>
        <fullName evidence="2">MFS transporter</fullName>
    </submittedName>
</protein>
<feature type="transmembrane region" description="Helical" evidence="1">
    <location>
        <begin position="329"/>
        <end position="350"/>
    </location>
</feature>
<name>A0ABT2QJX1_9EURY</name>
<keyword evidence="1" id="KW-0812">Transmembrane</keyword>
<feature type="transmembrane region" description="Helical" evidence="1">
    <location>
        <begin position="59"/>
        <end position="84"/>
    </location>
</feature>
<feature type="transmembrane region" description="Helical" evidence="1">
    <location>
        <begin position="96"/>
        <end position="116"/>
    </location>
</feature>
<feature type="transmembrane region" description="Helical" evidence="1">
    <location>
        <begin position="362"/>
        <end position="385"/>
    </location>
</feature>
<dbReference type="Gene3D" id="1.20.1250.20">
    <property type="entry name" value="MFS general substrate transporter like domains"/>
    <property type="match status" value="1"/>
</dbReference>
<proteinExistence type="predicted"/>
<keyword evidence="3" id="KW-1185">Reference proteome</keyword>
<feature type="transmembrane region" description="Helical" evidence="1">
    <location>
        <begin position="155"/>
        <end position="173"/>
    </location>
</feature>
<organism evidence="2 3">
    <name type="scientific">Natronoglomus mannanivorans</name>
    <dbReference type="NCBI Taxonomy" id="2979990"/>
    <lineage>
        <taxon>Archaea</taxon>
        <taxon>Methanobacteriati</taxon>
        <taxon>Methanobacteriota</taxon>
        <taxon>Stenosarchaea group</taxon>
        <taxon>Halobacteria</taxon>
        <taxon>Halobacteriales</taxon>
        <taxon>Natrialbaceae</taxon>
        <taxon>Natronoglomus</taxon>
    </lineage>
</organism>
<reference evidence="2 3" key="1">
    <citation type="submission" date="2022-09" db="EMBL/GenBank/DDBJ databases">
        <title>Enrichment on poylsaccharides allowed isolation of novel metabolic and taxonomic groups of Haloarchaea.</title>
        <authorList>
            <person name="Sorokin D.Y."/>
            <person name="Elcheninov A.G."/>
            <person name="Khizhniak T.V."/>
            <person name="Kolganova T.V."/>
            <person name="Kublanov I.V."/>
        </authorList>
    </citation>
    <scope>NUCLEOTIDE SEQUENCE [LARGE SCALE GENOMIC DNA]</scope>
    <source>
        <strain evidence="2 3">AArc-m2/3/4</strain>
    </source>
</reference>
<feature type="transmembrane region" description="Helical" evidence="1">
    <location>
        <begin position="185"/>
        <end position="206"/>
    </location>
</feature>
<accession>A0ABT2QJX1</accession>
<comment type="caution">
    <text evidence="2">The sequence shown here is derived from an EMBL/GenBank/DDBJ whole genome shotgun (WGS) entry which is preliminary data.</text>
</comment>
<gene>
    <name evidence="2" type="ORF">OB955_21205</name>
</gene>
<dbReference type="RefSeq" id="WP_338009010.1">
    <property type="nucleotide sequence ID" value="NZ_JAOPKB010000017.1"/>
</dbReference>
<feature type="transmembrane region" description="Helical" evidence="1">
    <location>
        <begin position="21"/>
        <end position="39"/>
    </location>
</feature>
<feature type="transmembrane region" description="Helical" evidence="1">
    <location>
        <begin position="299"/>
        <end position="317"/>
    </location>
</feature>
<feature type="transmembrane region" description="Helical" evidence="1">
    <location>
        <begin position="227"/>
        <end position="253"/>
    </location>
</feature>
<feature type="transmembrane region" description="Helical" evidence="1">
    <location>
        <begin position="397"/>
        <end position="416"/>
    </location>
</feature>
<dbReference type="Proteomes" id="UP001320972">
    <property type="component" value="Unassembled WGS sequence"/>
</dbReference>
<feature type="transmembrane region" description="Helical" evidence="1">
    <location>
        <begin position="122"/>
        <end position="143"/>
    </location>
</feature>
<evidence type="ECO:0000313" key="2">
    <source>
        <dbReference type="EMBL" id="MCU4975223.1"/>
    </source>
</evidence>
<sequence length="428" mass="46718">MTAIVTVKLLEYAVDRDWPPVVGALLFVSLLTAGYYYNLTFVQLGLFDLGVNRVGMSHVGVSLAMALLALLAFLTAVVTGVALDRTGWSQTLLVKLRLVLAVVLTQLVLTAVAPLVTTPAQFLGWVVVCAISLGVGMPTTLSLTIDFVPVRDRGYVAAAVAALSFFVAAIYPLEWSIEEFSTVLVAAMIPGAVVLALLASGRLGIVETFAEQHREFGTGRFCRPDPVSTWSLTFWTLVVLMFGVFFIDSLGFLRLVETPTYIFTSWQSPDLRVRLFIAFAHVVGAGMAGVLYTNFERRWLFLWVFGLFSVTHLLYTFDIRAAQAGDPSLLLPLFYVLAVSFYTTLNFALWPDLSTPETIGTHSAIGLGMAGFLATFLSTGVALYFQALEVTLFDHLNVVNALALLLFVSLAVLLYVRRMIVLARTGEA</sequence>
<feature type="transmembrane region" description="Helical" evidence="1">
    <location>
        <begin position="273"/>
        <end position="292"/>
    </location>
</feature>
<dbReference type="InterPro" id="IPR036259">
    <property type="entry name" value="MFS_trans_sf"/>
</dbReference>
<keyword evidence="1" id="KW-1133">Transmembrane helix</keyword>
<dbReference type="SUPFAM" id="SSF103473">
    <property type="entry name" value="MFS general substrate transporter"/>
    <property type="match status" value="1"/>
</dbReference>
<dbReference type="EMBL" id="JAOPKB010000017">
    <property type="protein sequence ID" value="MCU4975223.1"/>
    <property type="molecule type" value="Genomic_DNA"/>
</dbReference>
<evidence type="ECO:0000313" key="3">
    <source>
        <dbReference type="Proteomes" id="UP001320972"/>
    </source>
</evidence>
<keyword evidence="1" id="KW-0472">Membrane</keyword>